<evidence type="ECO:0000313" key="2">
    <source>
        <dbReference type="Proteomes" id="UP000482084"/>
    </source>
</evidence>
<dbReference type="EMBL" id="WBSM01000012">
    <property type="protein sequence ID" value="KAB8286993.1"/>
    <property type="molecule type" value="Genomic_DNA"/>
</dbReference>
<sequence length="351" mass="40019">MNTHKDIERLSSQAERHRRCFFPESNAARKAVYVRLRHGELVRPHRNVYARADYWSTIDIAERSRHVIRTLAEQFPHRIFAGLSAATILHLEHGWHLHAGDPVFIASNGSEKLPSYRKLHRVYMRDPEVREVRYRQRGDGTVGAHLACVDDDTEPETIGSVRITSPARTLVDCGLRYEFADALPMFDSALRRGLVRTEDVLAICDRMRVDCGPVMRALHYADPASENGGESWCRAVVIEGGFVAPELQREFVDPEDDASCSRVDFLWRLPGGGIVVLEYDGMRKYVDPAMAKGRDIRQVVLDERAREEMLRRAGVTAVLRTDHDEVRRRHPLYRKLEEAGVPKSGVKLLYG</sequence>
<dbReference type="Proteomes" id="UP000482084">
    <property type="component" value="Unassembled WGS sequence"/>
</dbReference>
<protein>
    <submittedName>
        <fullName evidence="1">CTP synthase</fullName>
    </submittedName>
</protein>
<reference evidence="1 2" key="1">
    <citation type="submission" date="2019-10" db="EMBL/GenBank/DDBJ databases">
        <title>Characterization of the phylogenetic diversity of two novel species belonging to the genus Bifidobacterium: Bifidobacterium cebidarum sp. nov. and Bifidobacterium leontopitheci sp. nov.</title>
        <authorList>
            <person name="Lugli G.A."/>
            <person name="Duranti S."/>
            <person name="Milani C."/>
            <person name="Turroni F."/>
            <person name="Ventura M."/>
        </authorList>
    </citation>
    <scope>NUCLEOTIDE SEQUENCE [LARGE SCALE GENOMIC DNA]</scope>
    <source>
        <strain evidence="1 2">DSM 100688</strain>
    </source>
</reference>
<comment type="caution">
    <text evidence="1">The sequence shown here is derived from an EMBL/GenBank/DDBJ whole genome shotgun (WGS) entry which is preliminary data.</text>
</comment>
<organism evidence="1 2">
    <name type="scientific">Bifidobacterium ramosum</name>
    <dbReference type="NCBI Taxonomy" id="1798158"/>
    <lineage>
        <taxon>Bacteria</taxon>
        <taxon>Bacillati</taxon>
        <taxon>Actinomycetota</taxon>
        <taxon>Actinomycetes</taxon>
        <taxon>Bifidobacteriales</taxon>
        <taxon>Bifidobacteriaceae</taxon>
        <taxon>Bifidobacterium</taxon>
    </lineage>
</organism>
<accession>A0A6L4X0I7</accession>
<name>A0A6L4X0I7_9BIFI</name>
<dbReference type="AlphaFoldDB" id="A0A6L4X0I7"/>
<gene>
    <name evidence="1" type="ORF">DSM100688_1944</name>
</gene>
<evidence type="ECO:0000313" key="1">
    <source>
        <dbReference type="EMBL" id="KAB8286993.1"/>
    </source>
</evidence>
<dbReference type="RefSeq" id="WP_239519429.1">
    <property type="nucleotide sequence ID" value="NZ_WBSM01000012.1"/>
</dbReference>
<proteinExistence type="predicted"/>
<keyword evidence="2" id="KW-1185">Reference proteome</keyword>